<accession>A0A2W4WKQ9</accession>
<dbReference type="Pfam" id="PF05419">
    <property type="entry name" value="GUN4"/>
    <property type="match status" value="1"/>
</dbReference>
<dbReference type="InterPro" id="IPR037215">
    <property type="entry name" value="GUN4-like_sf"/>
</dbReference>
<dbReference type="InterPro" id="IPR007111">
    <property type="entry name" value="NACHT_NTPase"/>
</dbReference>
<proteinExistence type="predicted"/>
<dbReference type="Gene3D" id="3.40.50.300">
    <property type="entry name" value="P-loop containing nucleotide triphosphate hydrolases"/>
    <property type="match status" value="1"/>
</dbReference>
<reference evidence="2 3" key="2">
    <citation type="submission" date="2018-06" db="EMBL/GenBank/DDBJ databases">
        <title>Metagenomic assembly of (sub)arctic Cyanobacteria and their associated microbiome from non-axenic cultures.</title>
        <authorList>
            <person name="Baurain D."/>
        </authorList>
    </citation>
    <scope>NUCLEOTIDE SEQUENCE [LARGE SCALE GENOMIC DNA]</scope>
    <source>
        <strain evidence="2">ULC041bin1</strain>
    </source>
</reference>
<comment type="caution">
    <text evidence="2">The sequence shown here is derived from an EMBL/GenBank/DDBJ whole genome shotgun (WGS) entry which is preliminary data.</text>
</comment>
<dbReference type="PROSITE" id="PS50837">
    <property type="entry name" value="NACHT"/>
    <property type="match status" value="1"/>
</dbReference>
<dbReference type="Gene3D" id="1.10.10.1770">
    <property type="entry name" value="Gun4-like"/>
    <property type="match status" value="1"/>
</dbReference>
<feature type="domain" description="NACHT" evidence="1">
    <location>
        <begin position="181"/>
        <end position="315"/>
    </location>
</feature>
<dbReference type="Pfam" id="PF05729">
    <property type="entry name" value="NACHT"/>
    <property type="match status" value="1"/>
</dbReference>
<dbReference type="EMBL" id="QBMN01000005">
    <property type="protein sequence ID" value="PZO45486.1"/>
    <property type="molecule type" value="Genomic_DNA"/>
</dbReference>
<protein>
    <recommendedName>
        <fullName evidence="1">NACHT domain-containing protein</fullName>
    </recommendedName>
</protein>
<dbReference type="GO" id="GO:0046906">
    <property type="term" value="F:tetrapyrrole binding"/>
    <property type="evidence" value="ECO:0007669"/>
    <property type="project" value="TreeGrafter"/>
</dbReference>
<dbReference type="Gene3D" id="1.25.40.620">
    <property type="match status" value="1"/>
</dbReference>
<dbReference type="InterPro" id="IPR008629">
    <property type="entry name" value="GUN4-like"/>
</dbReference>
<dbReference type="AlphaFoldDB" id="A0A2W4WKQ9"/>
<dbReference type="PANTHER" id="PTHR34800:SF1">
    <property type="entry name" value="TETRAPYRROLE-BINDING PROTEIN, CHLOROPLASTIC"/>
    <property type="match status" value="1"/>
</dbReference>
<gene>
    <name evidence="2" type="ORF">DCF17_01375</name>
</gene>
<dbReference type="Proteomes" id="UP000249081">
    <property type="component" value="Unassembled WGS sequence"/>
</dbReference>
<evidence type="ECO:0000259" key="1">
    <source>
        <dbReference type="PROSITE" id="PS50837"/>
    </source>
</evidence>
<dbReference type="PANTHER" id="PTHR34800">
    <property type="entry name" value="TETRAPYRROLE-BINDING PROTEIN, CHLOROPLASTIC"/>
    <property type="match status" value="1"/>
</dbReference>
<organism evidence="2 3">
    <name type="scientific">Shackletoniella antarctica</name>
    <dbReference type="NCBI Taxonomy" id="268115"/>
    <lineage>
        <taxon>Bacteria</taxon>
        <taxon>Bacillati</taxon>
        <taxon>Cyanobacteriota</taxon>
        <taxon>Cyanophyceae</taxon>
        <taxon>Oculatellales</taxon>
        <taxon>Oculatellaceae</taxon>
        <taxon>Shackletoniella</taxon>
    </lineage>
</organism>
<sequence length="768" mass="88006">MPVPKPVQALFKWTPSGLGVFLTGHYLLNQDVVQTALAAFFTGLTALWVKFSDGFMKEAEQQAEKAGGSFAQWVFALLGTLGAAVKKRTTQLCWELTSDFEGKYYKRLEYVCRRFQTQGLEADKDRVLNLQQVFVPVQICQRSLSRTSPNLLRRLEEREDSFRGKDIGDFLALMGTEPDFRRLAILGAPGSGKTTMMRYLTLMYAARTPRKLHPNAPQFIPVLLYLRDVYPTILQTPDLPLADLVTDWAKNLQKTDPLKPPTGWFAKKLSQNRCLILLDGLDEVADESQRQQISRWVDQQMYEYPDTPFILTSRPLGYEKAQLKEDVMVLEVESMTTEQIHTFVRNWYLATEVKSQDGEIDLGIREEATQQANRLIAEIERQPALAEMASNPLLLTMIATVHRRRASLPLNRVELYREICQVLLEKRQRAKGMTDVLTADQKQSVLQPLALDLTRRDTLKFTLAEVRPLLQAKLATLPGLDWTPEQFLKQLREVDALIAKEQEDVFEFAHRSFQEYLTATEIKETNQEGLLIEALDDPESLEWWADTMRLYAAQTDTSTLIDAVLNHLPEASLDTLLLAIDFWQMGRMVQPATKQALLAKITQPLMVLDEPTLTWAKQVQPRYFKLAYCLEQGAWRQADSATYEVMVEVGDRDHKGYLGIPDTQQFPCEDLRTIDQLWVQYSQGKFGLSVQKQIYVETGNSLDGQYHDGTWLLFCEAIGWWKEGSYQFANLKANPEFSPRGEFPSFVNGYGEYGYLWWVISLLSRRDL</sequence>
<evidence type="ECO:0000313" key="2">
    <source>
        <dbReference type="EMBL" id="PZO45486.1"/>
    </source>
</evidence>
<evidence type="ECO:0000313" key="3">
    <source>
        <dbReference type="Proteomes" id="UP000249081"/>
    </source>
</evidence>
<reference evidence="3" key="1">
    <citation type="submission" date="2018-04" db="EMBL/GenBank/DDBJ databases">
        <authorList>
            <person name="Cornet L."/>
        </authorList>
    </citation>
    <scope>NUCLEOTIDE SEQUENCE [LARGE SCALE GENOMIC DNA]</scope>
</reference>
<dbReference type="CDD" id="cd16383">
    <property type="entry name" value="GUN4"/>
    <property type="match status" value="1"/>
</dbReference>
<dbReference type="InterPro" id="IPR027417">
    <property type="entry name" value="P-loop_NTPase"/>
</dbReference>
<dbReference type="SUPFAM" id="SSF140869">
    <property type="entry name" value="GUN4-like"/>
    <property type="match status" value="1"/>
</dbReference>
<dbReference type="SUPFAM" id="SSF52540">
    <property type="entry name" value="P-loop containing nucleoside triphosphate hydrolases"/>
    <property type="match status" value="1"/>
</dbReference>
<name>A0A2W4WKQ9_9CYAN</name>